<dbReference type="RefSeq" id="WP_073459575.1">
    <property type="nucleotide sequence ID" value="NZ_CALGVN010000008.1"/>
</dbReference>
<feature type="domain" description="Protein kinase" evidence="8">
    <location>
        <begin position="14"/>
        <end position="278"/>
    </location>
</feature>
<feature type="region of interest" description="Disordered" evidence="7">
    <location>
        <begin position="280"/>
        <end position="311"/>
    </location>
</feature>
<dbReference type="PANTHER" id="PTHR43289:SF6">
    <property type="entry name" value="SERINE_THREONINE-PROTEIN KINASE NEKL-3"/>
    <property type="match status" value="1"/>
</dbReference>
<evidence type="ECO:0000256" key="3">
    <source>
        <dbReference type="ARBA" id="ARBA00022679"/>
    </source>
</evidence>
<evidence type="ECO:0000259" key="8">
    <source>
        <dbReference type="PROSITE" id="PS50011"/>
    </source>
</evidence>
<evidence type="ECO:0000256" key="7">
    <source>
        <dbReference type="SAM" id="MobiDB-lite"/>
    </source>
</evidence>
<dbReference type="PROSITE" id="PS50011">
    <property type="entry name" value="PROTEIN_KINASE_DOM"/>
    <property type="match status" value="1"/>
</dbReference>
<dbReference type="STRING" id="1848.SAMN05443637_12165"/>
<organism evidence="9 10">
    <name type="scientific">Pseudonocardia thermophila</name>
    <dbReference type="NCBI Taxonomy" id="1848"/>
    <lineage>
        <taxon>Bacteria</taxon>
        <taxon>Bacillati</taxon>
        <taxon>Actinomycetota</taxon>
        <taxon>Actinomycetes</taxon>
        <taxon>Pseudonocardiales</taxon>
        <taxon>Pseudonocardiaceae</taxon>
        <taxon>Pseudonocardia</taxon>
    </lineage>
</organism>
<keyword evidence="6" id="KW-0067">ATP-binding</keyword>
<evidence type="ECO:0000256" key="6">
    <source>
        <dbReference type="ARBA" id="ARBA00022840"/>
    </source>
</evidence>
<feature type="compositionally biased region" description="Pro residues" evidence="7">
    <location>
        <begin position="370"/>
        <end position="394"/>
    </location>
</feature>
<dbReference type="AlphaFoldDB" id="A0A1M6YU18"/>
<dbReference type="Proteomes" id="UP000184363">
    <property type="component" value="Unassembled WGS sequence"/>
</dbReference>
<dbReference type="SUPFAM" id="SSF56112">
    <property type="entry name" value="Protein kinase-like (PK-like)"/>
    <property type="match status" value="1"/>
</dbReference>
<reference evidence="9 10" key="1">
    <citation type="submission" date="2016-11" db="EMBL/GenBank/DDBJ databases">
        <authorList>
            <person name="Jaros S."/>
            <person name="Januszkiewicz K."/>
            <person name="Wedrychowicz H."/>
        </authorList>
    </citation>
    <scope>NUCLEOTIDE SEQUENCE [LARGE SCALE GENOMIC DNA]</scope>
    <source>
        <strain evidence="9 10">DSM 43832</strain>
    </source>
</reference>
<proteinExistence type="predicted"/>
<dbReference type="InterPro" id="IPR008271">
    <property type="entry name" value="Ser/Thr_kinase_AS"/>
</dbReference>
<sequence length="492" mass="51795">MAESDERTVIGGRYRLDERIASGAMGAVWRGTDQLLNRTVAIKELLAAAAPGTSPDDQGALEEARQRIHREGRIAARLQHPHVIRMFDVVVHDDRPWLVMEYLESKSLSTVIATEGTLEPLAAAAIGRDVADGLAAAHAAGVIHRDVKPGNVLIAEDGRTKLTDFGVSRAVDDVQITRTGLIAGTPAFLAPEVARGADPAPAADVFALGATIYAAVEGNPPFGLNDNAYALLHKVAQGVIDPPKHTGPITGIVLRLLDPDPEKRPTATEARDEFDRVVRTGAPSAGPTTPIPPRTVKAGNANPPTLAEIGPVPEPKKRSWLKIAAGILVALVAAGGITAAALAANGRGEPQQSIAAAPTDVPTDVATPAPTTPTPTPTPEPTESPTETPAPPGDPVAFMQNYYRLLPGNTAAAWAMLSPSAQSASGGREGFDRFYATLRQVWIENIRRDGEGAVTATVVFTKLDGTVTREPYRFVVGPGPDGRQVLQSFSRL</sequence>
<feature type="compositionally biased region" description="Low complexity" evidence="7">
    <location>
        <begin position="355"/>
        <end position="369"/>
    </location>
</feature>
<dbReference type="GO" id="GO:0005524">
    <property type="term" value="F:ATP binding"/>
    <property type="evidence" value="ECO:0007669"/>
    <property type="project" value="UniProtKB-KW"/>
</dbReference>
<keyword evidence="4" id="KW-0547">Nucleotide-binding</keyword>
<dbReference type="SMART" id="SM00220">
    <property type="entry name" value="S_TKc"/>
    <property type="match status" value="1"/>
</dbReference>
<keyword evidence="10" id="KW-1185">Reference proteome</keyword>
<accession>A0A1M6YU18</accession>
<dbReference type="EMBL" id="FRAP01000021">
    <property type="protein sequence ID" value="SHL21630.1"/>
    <property type="molecule type" value="Genomic_DNA"/>
</dbReference>
<dbReference type="OrthoDB" id="9762169at2"/>
<keyword evidence="3" id="KW-0808">Transferase</keyword>
<keyword evidence="5 9" id="KW-0418">Kinase</keyword>
<name>A0A1M6YU18_PSETH</name>
<evidence type="ECO:0000256" key="1">
    <source>
        <dbReference type="ARBA" id="ARBA00012513"/>
    </source>
</evidence>
<dbReference type="Pfam" id="PF00069">
    <property type="entry name" value="Pkinase"/>
    <property type="match status" value="1"/>
</dbReference>
<dbReference type="InterPro" id="IPR000719">
    <property type="entry name" value="Prot_kinase_dom"/>
</dbReference>
<dbReference type="EC" id="2.7.11.1" evidence="1"/>
<evidence type="ECO:0000256" key="4">
    <source>
        <dbReference type="ARBA" id="ARBA00022741"/>
    </source>
</evidence>
<dbReference type="CDD" id="cd14014">
    <property type="entry name" value="STKc_PknB_like"/>
    <property type="match status" value="1"/>
</dbReference>
<evidence type="ECO:0000313" key="9">
    <source>
        <dbReference type="EMBL" id="SHL21630.1"/>
    </source>
</evidence>
<evidence type="ECO:0000256" key="5">
    <source>
        <dbReference type="ARBA" id="ARBA00022777"/>
    </source>
</evidence>
<dbReference type="Gene3D" id="1.10.510.10">
    <property type="entry name" value="Transferase(Phosphotransferase) domain 1"/>
    <property type="match status" value="1"/>
</dbReference>
<dbReference type="PROSITE" id="PS00108">
    <property type="entry name" value="PROTEIN_KINASE_ST"/>
    <property type="match status" value="1"/>
</dbReference>
<evidence type="ECO:0000313" key="10">
    <source>
        <dbReference type="Proteomes" id="UP000184363"/>
    </source>
</evidence>
<protein>
    <recommendedName>
        <fullName evidence="1">non-specific serine/threonine protein kinase</fullName>
        <ecNumber evidence="1">2.7.11.1</ecNumber>
    </recommendedName>
</protein>
<gene>
    <name evidence="9" type="ORF">SAMN05443637_12165</name>
</gene>
<dbReference type="GO" id="GO:0004674">
    <property type="term" value="F:protein serine/threonine kinase activity"/>
    <property type="evidence" value="ECO:0007669"/>
    <property type="project" value="UniProtKB-KW"/>
</dbReference>
<keyword evidence="2 9" id="KW-0723">Serine/threonine-protein kinase</keyword>
<dbReference type="PANTHER" id="PTHR43289">
    <property type="entry name" value="MITOGEN-ACTIVATED PROTEIN KINASE KINASE KINASE 20-RELATED"/>
    <property type="match status" value="1"/>
</dbReference>
<dbReference type="InterPro" id="IPR011009">
    <property type="entry name" value="Kinase-like_dom_sf"/>
</dbReference>
<dbReference type="Gene3D" id="3.30.200.20">
    <property type="entry name" value="Phosphorylase Kinase, domain 1"/>
    <property type="match status" value="1"/>
</dbReference>
<evidence type="ECO:0000256" key="2">
    <source>
        <dbReference type="ARBA" id="ARBA00022527"/>
    </source>
</evidence>
<feature type="region of interest" description="Disordered" evidence="7">
    <location>
        <begin position="351"/>
        <end position="396"/>
    </location>
</feature>